<dbReference type="Proteomes" id="UP000515744">
    <property type="component" value="Chromosome"/>
</dbReference>
<dbReference type="AlphaFoldDB" id="A0A7G5C9T5"/>
<dbReference type="EMBL" id="CP050531">
    <property type="protein sequence ID" value="QMV45969.1"/>
    <property type="molecule type" value="Genomic_DNA"/>
</dbReference>
<dbReference type="SUPFAM" id="SSF57997">
    <property type="entry name" value="Tropomyosin"/>
    <property type="match status" value="1"/>
</dbReference>
<feature type="compositionally biased region" description="Basic and acidic residues" evidence="1">
    <location>
        <begin position="327"/>
        <end position="339"/>
    </location>
</feature>
<evidence type="ECO:0000256" key="1">
    <source>
        <dbReference type="SAM" id="MobiDB-lite"/>
    </source>
</evidence>
<evidence type="ECO:0000313" key="3">
    <source>
        <dbReference type="Proteomes" id="UP000515744"/>
    </source>
</evidence>
<proteinExistence type="predicted"/>
<evidence type="ECO:0000313" key="2">
    <source>
        <dbReference type="EMBL" id="QMV45969.1"/>
    </source>
</evidence>
<organism evidence="2 3">
    <name type="scientific">Wolbachia pipientis</name>
    <dbReference type="NCBI Taxonomy" id="955"/>
    <lineage>
        <taxon>Bacteria</taxon>
        <taxon>Pseudomonadati</taxon>
        <taxon>Pseudomonadota</taxon>
        <taxon>Alphaproteobacteria</taxon>
        <taxon>Rickettsiales</taxon>
        <taxon>Anaplasmataceae</taxon>
        <taxon>Wolbachieae</taxon>
        <taxon>Wolbachia</taxon>
    </lineage>
</organism>
<reference evidence="3" key="1">
    <citation type="journal article" date="2020" name="Mol. Biol.">
        <title>Life and death of selfish genes: comparative genomics reveals the dynamic evolution of cytoplasmic incompatibility.</title>
        <authorList>
            <person name="Martinez J."/>
            <person name="Klasson L."/>
            <person name="Welch J."/>
            <person name="Jiggins F.M."/>
        </authorList>
    </citation>
    <scope>NUCLEOTIDE SEQUENCE [LARGE SCALE GENOMIC DNA]</scope>
</reference>
<reference evidence="2 3" key="2">
    <citation type="journal article" date="2020" name="Mol. Biol. Evol.">
        <title>Life and death of selfish genes: comparative genomics reveals the dynamic evolution of cytoplasmic incompatibility.</title>
        <authorList>
            <person name="Martinez J."/>
            <person name="Klasson L."/>
            <person name="Welch J."/>
            <person name="Jiggins F.M."/>
        </authorList>
    </citation>
    <scope>NUCLEOTIDE SEQUENCE [LARGE SCALE GENOMIC DNA]</scope>
    <source>
        <strain evidence="2">WStv</strain>
    </source>
</reference>
<feature type="region of interest" description="Disordered" evidence="1">
    <location>
        <begin position="327"/>
        <end position="363"/>
    </location>
</feature>
<dbReference type="Gene3D" id="1.20.5.170">
    <property type="match status" value="1"/>
</dbReference>
<name>A0A7G5C9T5_WOLPI</name>
<dbReference type="RefSeq" id="WP_182159903.1">
    <property type="nucleotide sequence ID" value="NZ_CP050531.1"/>
</dbReference>
<accession>A0A7G5C9T5</accession>
<gene>
    <name evidence="2" type="ORF">HC358_02545</name>
</gene>
<sequence length="579" mass="66347">MLNINNKVNYEINVKQKYSWSTVFAWLYLKTIGRILPKKWNKWAENILYYDKTTANNEVQTDAFKTIDGSVQVDLKPEVVEKESQSVVINKDGGVQTDGVALITEEDDEALKEQLEGINQELELERLQNASLKEENRELRSAIEGLEKSYKGLTEDAGEREEELTKYKQDKKAMQDTVDEQQKTIFDQYMIIREQGDEIEATRKDNESLQAQIIELKSRLKDKEDKLIELNQQWQASKLVALLKSQTDKLWQAKNKNTELENKVSDLGHENKALRLSVNTLTAQLGEMENLGKQLQSAQESKQQLEKERIDLESKLKDLSSQLSAAEVEKKSSENEVSKLQKQVRNLPNKLSRDKGLNNFLSGKNKELKKGFPEFKEKNFCHNVLNETIKSLSNQDDGKFESSKLLELLESNLKQSAREIIEAKVKEVVNKHYNIGKNVGKELQDGTLKAKLSPSVRNCVKELELNKRKEGVNKIVSSILHSFDSENNNNNDSVELLKEIVVKELVEARMRFFLDKIQELQLTSSIRDKFLSTDQGMCNQTQGGVNEYQLTEKAKKEYTPNSSMSYTNNSLNAQRVALK</sequence>
<protein>
    <submittedName>
        <fullName evidence="2">Uncharacterized protein</fullName>
    </submittedName>
</protein>